<keyword evidence="2" id="KW-1185">Reference proteome</keyword>
<name>A0A192A7X0_9RALS</name>
<dbReference type="Proteomes" id="UP000078572">
    <property type="component" value="Plasmid pRI-1"/>
</dbReference>
<dbReference type="GeneID" id="61529791"/>
<geneLocation type="plasmid" evidence="2">
    <name>pri-1</name>
</geneLocation>
<dbReference type="AlphaFoldDB" id="A0A192A7X0"/>
<evidence type="ECO:0000313" key="1">
    <source>
        <dbReference type="EMBL" id="ANJ76356.1"/>
    </source>
</evidence>
<sequence length="96" mass="10498">MSNVVLSERALRRQAISEAHSHLLEVAAKQPKTLLENFRMYPSLVGDLACLEEVVEILVEQGFGKQLELLCDAPGIGRYASTVISRVVLFATKASA</sequence>
<dbReference type="EMBL" id="CP016024">
    <property type="protein sequence ID" value="ANJ76356.1"/>
    <property type="molecule type" value="Genomic_DNA"/>
</dbReference>
<reference evidence="2" key="1">
    <citation type="submission" date="2016-06" db="EMBL/GenBank/DDBJ databases">
        <authorList>
            <person name="Xu Y."/>
            <person name="Nagy A."/>
            <person name="Yan X."/>
            <person name="Kim S.W."/>
            <person name="Haley B."/>
            <person name="Liu N.T."/>
            <person name="Nou X."/>
        </authorList>
    </citation>
    <scope>NUCLEOTIDE SEQUENCE [LARGE SCALE GENOMIC DNA]</scope>
    <source>
        <strain evidence="2">ATCC 49129</strain>
        <plasmid evidence="2">pri-1</plasmid>
    </source>
</reference>
<protein>
    <submittedName>
        <fullName evidence="1">Uncharacterized protein</fullName>
    </submittedName>
</protein>
<organism evidence="1 2">
    <name type="scientific">Ralstonia insidiosa</name>
    <dbReference type="NCBI Taxonomy" id="190721"/>
    <lineage>
        <taxon>Bacteria</taxon>
        <taxon>Pseudomonadati</taxon>
        <taxon>Pseudomonadota</taxon>
        <taxon>Betaproteobacteria</taxon>
        <taxon>Burkholderiales</taxon>
        <taxon>Burkholderiaceae</taxon>
        <taxon>Ralstonia</taxon>
    </lineage>
</organism>
<keyword evidence="1" id="KW-0614">Plasmid</keyword>
<dbReference type="RefSeq" id="WP_004630160.1">
    <property type="nucleotide sequence ID" value="NZ_CP016024.1"/>
</dbReference>
<accession>A0A192A7X0</accession>
<gene>
    <name evidence="1" type="ORF">A9Y76_27535</name>
</gene>
<evidence type="ECO:0000313" key="2">
    <source>
        <dbReference type="Proteomes" id="UP000078572"/>
    </source>
</evidence>
<dbReference type="OrthoDB" id="9133944at2"/>
<proteinExistence type="predicted"/>